<feature type="domain" description="BSD" evidence="2">
    <location>
        <begin position="239"/>
        <end position="291"/>
    </location>
</feature>
<feature type="region of interest" description="Disordered" evidence="1">
    <location>
        <begin position="51"/>
        <end position="94"/>
    </location>
</feature>
<dbReference type="OrthoDB" id="2021158at2759"/>
<sequence>RVIFSAINPFLFPPLFVPPNCTSDFKNKIEQQREEIIMSWLPRSIVNSLKLDEDDDDRTDAAPNPKAEPDLDPDQSSPSHSYPSSDPNTPRGVKEDISELTKTLTRQFWGVASFLAPPPLGSSNQQHDHTEDEQSLRPPSDGWDEASDEALIAGIRSDLSEIGGKFKTEISKLSKNIAVSEFTKMASNFLQLGSDEENLEKYESGNVVGVTEYVVAFARDIAMHPRTWLDFPVPDNDDFDDFDMSDAQQEHALAIERIAPRLAALRIEICPGYMSEGCFWKIYFILLHPQLNEHDAELLSTPQVVAAREMLMPGLQYRAKVKVKVVEDHSERETSKITADLPHEESISLPCSSQSKAVLLKATGSEEGDTAIVVEIETEQHPVQSGEMQVVDKSVIEEEPMKVIKHQHSTSGSSGVSIEKFEDDADDWLEEETSEAFGRSATTIPLGNDEDVSFSDLENDDDDSVPISYKQVTSGSDSSTKDSRDWVQLGRSSTDRVKDVSCVGDKHLGSEEVSARNPETKESNDWLDIEEIM</sequence>
<name>A0A7J9LR09_GOSSC</name>
<keyword evidence="4" id="KW-1185">Reference proteome</keyword>
<dbReference type="AlphaFoldDB" id="A0A7J9LR09"/>
<feature type="region of interest" description="Disordered" evidence="1">
    <location>
        <begin position="434"/>
        <end position="524"/>
    </location>
</feature>
<dbReference type="PANTHER" id="PTHR31923:SF4">
    <property type="entry name" value="BSD DOMAIN-CONTAINING PROTEIN"/>
    <property type="match status" value="1"/>
</dbReference>
<dbReference type="Gene3D" id="1.10.3970.10">
    <property type="entry name" value="BSD domain"/>
    <property type="match status" value="1"/>
</dbReference>
<protein>
    <recommendedName>
        <fullName evidence="2">BSD domain-containing protein</fullName>
    </recommendedName>
</protein>
<dbReference type="PROSITE" id="PS50858">
    <property type="entry name" value="BSD"/>
    <property type="match status" value="1"/>
</dbReference>
<dbReference type="Pfam" id="PF03909">
    <property type="entry name" value="BSD"/>
    <property type="match status" value="1"/>
</dbReference>
<feature type="non-terminal residue" evidence="3">
    <location>
        <position position="1"/>
    </location>
</feature>
<evidence type="ECO:0000256" key="1">
    <source>
        <dbReference type="SAM" id="MobiDB-lite"/>
    </source>
</evidence>
<dbReference type="PANTHER" id="PTHR31923">
    <property type="entry name" value="BSD DOMAIN-CONTAINING PROTEIN"/>
    <property type="match status" value="1"/>
</dbReference>
<feature type="region of interest" description="Disordered" evidence="1">
    <location>
        <begin position="115"/>
        <end position="145"/>
    </location>
</feature>
<dbReference type="Proteomes" id="UP000593576">
    <property type="component" value="Unassembled WGS sequence"/>
</dbReference>
<proteinExistence type="predicted"/>
<reference evidence="3 4" key="1">
    <citation type="journal article" date="2019" name="Genome Biol. Evol.">
        <title>Insights into the evolution of the New World diploid cottons (Gossypium, subgenus Houzingenia) based on genome sequencing.</title>
        <authorList>
            <person name="Grover C.E."/>
            <person name="Arick M.A. 2nd"/>
            <person name="Thrash A."/>
            <person name="Conover J.L."/>
            <person name="Sanders W.S."/>
            <person name="Peterson D.G."/>
            <person name="Frelichowski J.E."/>
            <person name="Scheffler J.A."/>
            <person name="Scheffler B.E."/>
            <person name="Wendel J.F."/>
        </authorList>
    </citation>
    <scope>NUCLEOTIDE SEQUENCE [LARGE SCALE GENOMIC DNA]</scope>
    <source>
        <strain evidence="3">1</strain>
        <tissue evidence="3">Leaf</tissue>
    </source>
</reference>
<evidence type="ECO:0000313" key="3">
    <source>
        <dbReference type="EMBL" id="MBA0861193.1"/>
    </source>
</evidence>
<evidence type="ECO:0000313" key="4">
    <source>
        <dbReference type="Proteomes" id="UP000593576"/>
    </source>
</evidence>
<feature type="compositionally biased region" description="Basic and acidic residues" evidence="1">
    <location>
        <begin position="126"/>
        <end position="135"/>
    </location>
</feature>
<gene>
    <name evidence="3" type="ORF">Goshw_025482</name>
</gene>
<dbReference type="EMBL" id="JABFAF010000007">
    <property type="protein sequence ID" value="MBA0861193.1"/>
    <property type="molecule type" value="Genomic_DNA"/>
</dbReference>
<accession>A0A7J9LR09</accession>
<dbReference type="SUPFAM" id="SSF140383">
    <property type="entry name" value="BSD domain-like"/>
    <property type="match status" value="1"/>
</dbReference>
<dbReference type="InterPro" id="IPR005607">
    <property type="entry name" value="BSD_dom"/>
</dbReference>
<feature type="compositionally biased region" description="Low complexity" evidence="1">
    <location>
        <begin position="74"/>
        <end position="87"/>
    </location>
</feature>
<evidence type="ECO:0000259" key="2">
    <source>
        <dbReference type="PROSITE" id="PS50858"/>
    </source>
</evidence>
<feature type="compositionally biased region" description="Acidic residues" evidence="1">
    <location>
        <begin position="448"/>
        <end position="464"/>
    </location>
</feature>
<dbReference type="SMART" id="SM00751">
    <property type="entry name" value="BSD"/>
    <property type="match status" value="1"/>
</dbReference>
<dbReference type="InterPro" id="IPR035925">
    <property type="entry name" value="BSD_dom_sf"/>
</dbReference>
<organism evidence="3 4">
    <name type="scientific">Gossypium schwendimanii</name>
    <name type="common">Cotton</name>
    <dbReference type="NCBI Taxonomy" id="34291"/>
    <lineage>
        <taxon>Eukaryota</taxon>
        <taxon>Viridiplantae</taxon>
        <taxon>Streptophyta</taxon>
        <taxon>Embryophyta</taxon>
        <taxon>Tracheophyta</taxon>
        <taxon>Spermatophyta</taxon>
        <taxon>Magnoliopsida</taxon>
        <taxon>eudicotyledons</taxon>
        <taxon>Gunneridae</taxon>
        <taxon>Pentapetalae</taxon>
        <taxon>rosids</taxon>
        <taxon>malvids</taxon>
        <taxon>Malvales</taxon>
        <taxon>Malvaceae</taxon>
        <taxon>Malvoideae</taxon>
        <taxon>Gossypium</taxon>
    </lineage>
</organism>
<feature type="compositionally biased region" description="Basic and acidic residues" evidence="1">
    <location>
        <begin position="493"/>
        <end position="524"/>
    </location>
</feature>
<comment type="caution">
    <text evidence="3">The sequence shown here is derived from an EMBL/GenBank/DDBJ whole genome shotgun (WGS) entry which is preliminary data.</text>
</comment>